<keyword evidence="1" id="KW-1133">Transmembrane helix</keyword>
<sequence>MRDLSPELFTLLAVVIGGVTSYVGGAMMERSRWRRERSARWDQNRFNSYVDFAQALKDESRIAMRIAAGRKAGPATDPLELAEGKRLYVAAEHRRSTLFEAVLLLGDSASIEAGRQWAQATWNVYLYVSKKAVPTTTTFNDLYKTAGMAREAFYAASRKSLEIRSIESSSWPSAESNKPRF</sequence>
<name>A0A1X7J856_9MICO</name>
<dbReference type="AlphaFoldDB" id="A0A1X7J856"/>
<accession>A0A1X7J856</accession>
<dbReference type="Proteomes" id="UP000193244">
    <property type="component" value="Unassembled WGS sequence"/>
</dbReference>
<evidence type="ECO:0000256" key="1">
    <source>
        <dbReference type="SAM" id="Phobius"/>
    </source>
</evidence>
<protein>
    <submittedName>
        <fullName evidence="2">Uncharacterized protein</fullName>
    </submittedName>
</protein>
<keyword evidence="3" id="KW-1185">Reference proteome</keyword>
<feature type="transmembrane region" description="Helical" evidence="1">
    <location>
        <begin position="6"/>
        <end position="28"/>
    </location>
</feature>
<evidence type="ECO:0000313" key="3">
    <source>
        <dbReference type="Proteomes" id="UP000193244"/>
    </source>
</evidence>
<proteinExistence type="predicted"/>
<organism evidence="2 3">
    <name type="scientific">Agreia pratensis</name>
    <dbReference type="NCBI Taxonomy" id="150121"/>
    <lineage>
        <taxon>Bacteria</taxon>
        <taxon>Bacillati</taxon>
        <taxon>Actinomycetota</taxon>
        <taxon>Actinomycetes</taxon>
        <taxon>Micrococcales</taxon>
        <taxon>Microbacteriaceae</taxon>
        <taxon>Agreia</taxon>
    </lineage>
</organism>
<gene>
    <name evidence="2" type="ORF">SAMN06296010_1131</name>
</gene>
<reference evidence="3" key="1">
    <citation type="submission" date="2017-04" db="EMBL/GenBank/DDBJ databases">
        <authorList>
            <person name="Varghese N."/>
            <person name="Submissions S."/>
        </authorList>
    </citation>
    <scope>NUCLEOTIDE SEQUENCE [LARGE SCALE GENOMIC DNA]</scope>
    <source>
        <strain evidence="3">VKM Ac-2510</strain>
    </source>
</reference>
<keyword evidence="1" id="KW-0812">Transmembrane</keyword>
<evidence type="ECO:0000313" key="2">
    <source>
        <dbReference type="EMBL" id="SMG23894.1"/>
    </source>
</evidence>
<keyword evidence="1" id="KW-0472">Membrane</keyword>
<dbReference type="EMBL" id="FXAY01000002">
    <property type="protein sequence ID" value="SMG23894.1"/>
    <property type="molecule type" value="Genomic_DNA"/>
</dbReference>